<dbReference type="GO" id="GO:0016874">
    <property type="term" value="F:ligase activity"/>
    <property type="evidence" value="ECO:0007669"/>
    <property type="project" value="UniProtKB-KW"/>
</dbReference>
<feature type="binding site" evidence="9">
    <location>
        <position position="248"/>
    </location>
    <ligand>
        <name>Mg(2+)</name>
        <dbReference type="ChEBI" id="CHEBI:18420"/>
        <label>1</label>
    </ligand>
</feature>
<dbReference type="Proteomes" id="UP001059950">
    <property type="component" value="Chromosome"/>
</dbReference>
<keyword evidence="4 9" id="KW-0547">Nucleotide-binding</keyword>
<keyword evidence="12" id="KW-1185">Reference proteome</keyword>
<dbReference type="EC" id="6.3.2.-" evidence="9"/>
<dbReference type="GO" id="GO:0005840">
    <property type="term" value="C:ribosome"/>
    <property type="evidence" value="ECO:0007669"/>
    <property type="project" value="UniProtKB-KW"/>
</dbReference>
<comment type="similarity">
    <text evidence="9">Belongs to the RimK family.</text>
</comment>
<evidence type="ECO:0000256" key="9">
    <source>
        <dbReference type="HAMAP-Rule" id="MF_01552"/>
    </source>
</evidence>
<feature type="binding site" evidence="9">
    <location>
        <position position="248"/>
    </location>
    <ligand>
        <name>Mn(2+)</name>
        <dbReference type="ChEBI" id="CHEBI:29035"/>
        <label>1</label>
    </ligand>
</feature>
<dbReference type="Gene3D" id="3.30.1490.20">
    <property type="entry name" value="ATP-grasp fold, A domain"/>
    <property type="match status" value="1"/>
</dbReference>
<keyword evidence="8 9" id="KW-0464">Manganese</keyword>
<evidence type="ECO:0000313" key="12">
    <source>
        <dbReference type="Proteomes" id="UP001059950"/>
    </source>
</evidence>
<dbReference type="Pfam" id="PF18030">
    <property type="entry name" value="Rimk_N"/>
    <property type="match status" value="1"/>
</dbReference>
<dbReference type="InterPro" id="IPR013651">
    <property type="entry name" value="ATP-grasp_RimK-type"/>
</dbReference>
<evidence type="ECO:0000313" key="11">
    <source>
        <dbReference type="EMBL" id="UTW05211.1"/>
    </source>
</evidence>
<dbReference type="NCBIfam" id="TIGR00768">
    <property type="entry name" value="rimK_fam"/>
    <property type="match status" value="1"/>
</dbReference>
<dbReference type="InterPro" id="IPR011761">
    <property type="entry name" value="ATP-grasp"/>
</dbReference>
<dbReference type="PROSITE" id="PS50975">
    <property type="entry name" value="ATP_GRASP"/>
    <property type="match status" value="1"/>
</dbReference>
<keyword evidence="11" id="KW-0687">Ribonucleoprotein</keyword>
<evidence type="ECO:0000256" key="7">
    <source>
        <dbReference type="ARBA" id="ARBA00022917"/>
    </source>
</evidence>
<evidence type="ECO:0000259" key="10">
    <source>
        <dbReference type="PROSITE" id="PS50975"/>
    </source>
</evidence>
<dbReference type="PANTHER" id="PTHR21621:SF7">
    <property type="entry name" value="RIBOSOMAL PROTEIN BS6--L-GLUTAMATE LIGASE"/>
    <property type="match status" value="1"/>
</dbReference>
<evidence type="ECO:0000256" key="8">
    <source>
        <dbReference type="ARBA" id="ARBA00023211"/>
    </source>
</evidence>
<keyword evidence="2 9" id="KW-0436">Ligase</keyword>
<feature type="binding site" evidence="9">
    <location>
        <position position="262"/>
    </location>
    <ligand>
        <name>Mn(2+)</name>
        <dbReference type="ChEBI" id="CHEBI:29035"/>
        <label>2</label>
    </ligand>
</feature>
<organism evidence="11 12">
    <name type="scientific">Amphritea atlantica</name>
    <dbReference type="NCBI Taxonomy" id="355243"/>
    <lineage>
        <taxon>Bacteria</taxon>
        <taxon>Pseudomonadati</taxon>
        <taxon>Pseudomonadota</taxon>
        <taxon>Gammaproteobacteria</taxon>
        <taxon>Oceanospirillales</taxon>
        <taxon>Oceanospirillaceae</taxon>
        <taxon>Amphritea</taxon>
    </lineage>
</organism>
<feature type="binding site" evidence="9">
    <location>
        <position position="260"/>
    </location>
    <ligand>
        <name>Mn(2+)</name>
        <dbReference type="ChEBI" id="CHEBI:29035"/>
        <label>2</label>
    </ligand>
</feature>
<reference evidence="11" key="1">
    <citation type="submission" date="2021-04" db="EMBL/GenBank/DDBJ databases">
        <title>Oceanospirillales bacteria with DddD are important DMSP degraders in coastal seawater.</title>
        <authorList>
            <person name="Liu J."/>
        </authorList>
    </citation>
    <scope>NUCLEOTIDE SEQUENCE</scope>
    <source>
        <strain evidence="11">GY6</strain>
    </source>
</reference>
<feature type="binding site" evidence="9">
    <location>
        <position position="141"/>
    </location>
    <ligand>
        <name>ATP</name>
        <dbReference type="ChEBI" id="CHEBI:30616"/>
    </ligand>
</feature>
<dbReference type="InterPro" id="IPR013815">
    <property type="entry name" value="ATP_grasp_subdomain_1"/>
</dbReference>
<feature type="binding site" evidence="9">
    <location>
        <position position="260"/>
    </location>
    <ligand>
        <name>Mg(2+)</name>
        <dbReference type="ChEBI" id="CHEBI:18420"/>
        <label>2</label>
    </ligand>
</feature>
<evidence type="ECO:0000256" key="1">
    <source>
        <dbReference type="ARBA" id="ARBA00001936"/>
    </source>
</evidence>
<keyword evidence="3 9" id="KW-0479">Metal-binding</keyword>
<accession>A0ABY5H249</accession>
<feature type="binding site" evidence="9">
    <location>
        <position position="260"/>
    </location>
    <ligand>
        <name>Mn(2+)</name>
        <dbReference type="ChEBI" id="CHEBI:29035"/>
        <label>1</label>
    </ligand>
</feature>
<feature type="binding site" evidence="9">
    <location>
        <position position="262"/>
    </location>
    <ligand>
        <name>Mg(2+)</name>
        <dbReference type="ChEBI" id="CHEBI:18420"/>
        <label>2</label>
    </ligand>
</feature>
<feature type="binding site" evidence="9">
    <location>
        <begin position="178"/>
        <end position="179"/>
    </location>
    <ligand>
        <name>ATP</name>
        <dbReference type="ChEBI" id="CHEBI:30616"/>
    </ligand>
</feature>
<dbReference type="InterPro" id="IPR023533">
    <property type="entry name" value="RimK"/>
</dbReference>
<dbReference type="Pfam" id="PF08443">
    <property type="entry name" value="RimK"/>
    <property type="match status" value="1"/>
</dbReference>
<sequence>MKIAILSRNQSLYSTRRLIEAAEAAGHEVRVLDALRCYMNINSEEPSIHYKGEDLGSFDAVIPRIGASVTFYGTAVLRQLEMMGVYPLNESVAISRSRDKLRSMQLLSRKKVGLPITGFASKPNDIPDLLDMVGGAPVVLKLLEGTQGIGVVLAETRKAAESVLEAFMGMKTNIMVQEFIKEAGGADIRCLVIGDKVVAAMKRQGKEGEFRSNLHRGGSASLVRITPQERATAVLAAKTMGLNVAGVDLLRSERGPLVMEVNSSPGLEGVERATGKDVAASIISFIEKSVAEKKKPTRTRTRGKG</sequence>
<evidence type="ECO:0000256" key="3">
    <source>
        <dbReference type="ARBA" id="ARBA00022723"/>
    </source>
</evidence>
<gene>
    <name evidence="9 11" type="primary">rimK</name>
    <name evidence="11" type="ORF">KDX31_09575</name>
</gene>
<evidence type="ECO:0000256" key="2">
    <source>
        <dbReference type="ARBA" id="ARBA00022598"/>
    </source>
</evidence>
<evidence type="ECO:0000256" key="4">
    <source>
        <dbReference type="ARBA" id="ARBA00022741"/>
    </source>
</evidence>
<keyword evidence="11" id="KW-0689">Ribosomal protein</keyword>
<dbReference type="InterPro" id="IPR041107">
    <property type="entry name" value="Rimk_N"/>
</dbReference>
<evidence type="ECO:0000256" key="5">
    <source>
        <dbReference type="ARBA" id="ARBA00022840"/>
    </source>
</evidence>
<keyword evidence="7 9" id="KW-0648">Protein biosynthesis</keyword>
<dbReference type="InterPro" id="IPR004666">
    <property type="entry name" value="Rp_bS6_RimK/Lys_biosynth_LsyX"/>
</dbReference>
<protein>
    <recommendedName>
        <fullName evidence="9">Probable alpha-L-glutamate ligase</fullName>
        <ecNumber evidence="9">6.3.2.-</ecNumber>
    </recommendedName>
</protein>
<dbReference type="EMBL" id="CP073344">
    <property type="protein sequence ID" value="UTW05211.1"/>
    <property type="molecule type" value="Genomic_DNA"/>
</dbReference>
<comment type="cofactor">
    <cofactor evidence="9">
        <name>Mg(2+)</name>
        <dbReference type="ChEBI" id="CHEBI:18420"/>
    </cofactor>
    <cofactor evidence="9">
        <name>Mn(2+)</name>
        <dbReference type="ChEBI" id="CHEBI:29035"/>
    </cofactor>
    <text evidence="9">Binds 2 magnesium or manganese ions per subunit.</text>
</comment>
<dbReference type="NCBIfam" id="NF007764">
    <property type="entry name" value="PRK10446.1"/>
    <property type="match status" value="1"/>
</dbReference>
<feature type="domain" description="ATP-grasp" evidence="10">
    <location>
        <begin position="104"/>
        <end position="287"/>
    </location>
</feature>
<dbReference type="Gene3D" id="3.30.470.20">
    <property type="entry name" value="ATP-grasp fold, B domain"/>
    <property type="match status" value="1"/>
</dbReference>
<feature type="binding site" evidence="9">
    <location>
        <position position="260"/>
    </location>
    <ligand>
        <name>Mg(2+)</name>
        <dbReference type="ChEBI" id="CHEBI:18420"/>
        <label>1</label>
    </ligand>
</feature>
<evidence type="ECO:0000256" key="6">
    <source>
        <dbReference type="ARBA" id="ARBA00022842"/>
    </source>
</evidence>
<feature type="binding site" evidence="9">
    <location>
        <begin position="211"/>
        <end position="213"/>
    </location>
    <ligand>
        <name>ATP</name>
        <dbReference type="ChEBI" id="CHEBI:30616"/>
    </ligand>
</feature>
<feature type="binding site" evidence="9">
    <location>
        <position position="187"/>
    </location>
    <ligand>
        <name>ATP</name>
        <dbReference type="ChEBI" id="CHEBI:30616"/>
    </ligand>
</feature>
<comment type="cofactor">
    <cofactor evidence="1">
        <name>Mn(2+)</name>
        <dbReference type="ChEBI" id="CHEBI:29035"/>
    </cofactor>
</comment>
<keyword evidence="6 9" id="KW-0460">Magnesium</keyword>
<dbReference type="Gene3D" id="3.40.50.20">
    <property type="match status" value="1"/>
</dbReference>
<dbReference type="SUPFAM" id="SSF56059">
    <property type="entry name" value="Glutathione synthetase ATP-binding domain-like"/>
    <property type="match status" value="1"/>
</dbReference>
<name>A0ABY5H249_9GAMM</name>
<dbReference type="HAMAP" id="MF_01552">
    <property type="entry name" value="RimK"/>
    <property type="match status" value="1"/>
</dbReference>
<proteinExistence type="inferred from homology"/>
<keyword evidence="5 9" id="KW-0067">ATP-binding</keyword>
<dbReference type="PANTHER" id="PTHR21621">
    <property type="entry name" value="RIBOSOMAL PROTEIN S6 MODIFICATION PROTEIN"/>
    <property type="match status" value="1"/>
</dbReference>